<name>A0A1W2F4E8_9FIRM</name>
<dbReference type="Gene3D" id="1.10.10.10">
    <property type="entry name" value="Winged helix-like DNA-binding domain superfamily/Winged helix DNA-binding domain"/>
    <property type="match status" value="1"/>
</dbReference>
<evidence type="ECO:0000313" key="2">
    <source>
        <dbReference type="Proteomes" id="UP000192738"/>
    </source>
</evidence>
<dbReference type="Proteomes" id="UP000192738">
    <property type="component" value="Unassembled WGS sequence"/>
</dbReference>
<dbReference type="STRING" id="112901.SAMN04488500_1457"/>
<dbReference type="SUPFAM" id="SSF46785">
    <property type="entry name" value="Winged helix' DNA-binding domain"/>
    <property type="match status" value="1"/>
</dbReference>
<sequence length="100" mass="11427">MTLPMRFRILHLLTLQELSEIEILTALKPEYGSEGQYKRSTIDTHLASMKAVGMIEITDLSMGSDGQLLHKFRATEYGRNYLKYMPKGWSSDNPSSRISM</sequence>
<dbReference type="OrthoDB" id="1683105at2"/>
<dbReference type="RefSeq" id="WP_084578525.1">
    <property type="nucleotide sequence ID" value="NZ_CP155572.1"/>
</dbReference>
<dbReference type="InterPro" id="IPR036388">
    <property type="entry name" value="WH-like_DNA-bd_sf"/>
</dbReference>
<evidence type="ECO:0000313" key="1">
    <source>
        <dbReference type="EMBL" id="SMD16767.1"/>
    </source>
</evidence>
<dbReference type="InterPro" id="IPR036390">
    <property type="entry name" value="WH_DNA-bd_sf"/>
</dbReference>
<proteinExistence type="predicted"/>
<dbReference type="AlphaFoldDB" id="A0A1W2F4E8"/>
<gene>
    <name evidence="1" type="ORF">SAMN04488500_1457</name>
</gene>
<dbReference type="EMBL" id="FWXI01000045">
    <property type="protein sequence ID" value="SMD16767.1"/>
    <property type="molecule type" value="Genomic_DNA"/>
</dbReference>
<keyword evidence="2" id="KW-1185">Reference proteome</keyword>
<protein>
    <submittedName>
        <fullName evidence="1">Uncharacterized protein</fullName>
    </submittedName>
</protein>
<reference evidence="1 2" key="1">
    <citation type="submission" date="2017-04" db="EMBL/GenBank/DDBJ databases">
        <authorList>
            <person name="Afonso C.L."/>
            <person name="Miller P.J."/>
            <person name="Scott M.A."/>
            <person name="Spackman E."/>
            <person name="Goraichik I."/>
            <person name="Dimitrov K.M."/>
            <person name="Suarez D.L."/>
            <person name="Swayne D.E."/>
        </authorList>
    </citation>
    <scope>NUCLEOTIDE SEQUENCE [LARGE SCALE GENOMIC DNA]</scope>
    <source>
        <strain evidence="1 2">DSM 5090</strain>
    </source>
</reference>
<organism evidence="1 2">
    <name type="scientific">Sporomusa malonica</name>
    <dbReference type="NCBI Taxonomy" id="112901"/>
    <lineage>
        <taxon>Bacteria</taxon>
        <taxon>Bacillati</taxon>
        <taxon>Bacillota</taxon>
        <taxon>Negativicutes</taxon>
        <taxon>Selenomonadales</taxon>
        <taxon>Sporomusaceae</taxon>
        <taxon>Sporomusa</taxon>
    </lineage>
</organism>
<accession>A0A1W2F4E8</accession>